<dbReference type="AlphaFoldDB" id="A0A3N9X1V6"/>
<feature type="transmembrane region" description="Helical" evidence="1">
    <location>
        <begin position="91"/>
        <end position="111"/>
    </location>
</feature>
<dbReference type="InterPro" id="IPR010640">
    <property type="entry name" value="Low_temperature_requirement_A"/>
</dbReference>
<dbReference type="EMBL" id="QGSZ01000125">
    <property type="protein sequence ID" value="RQX07095.1"/>
    <property type="molecule type" value="Genomic_DNA"/>
</dbReference>
<keyword evidence="1" id="KW-0812">Transmembrane</keyword>
<protein>
    <submittedName>
        <fullName evidence="2">Low temperature requirement protein A</fullName>
    </submittedName>
</protein>
<proteinExistence type="predicted"/>
<feature type="transmembrane region" description="Helical" evidence="1">
    <location>
        <begin position="328"/>
        <end position="346"/>
    </location>
</feature>
<comment type="caution">
    <text evidence="2">The sequence shown here is derived from an EMBL/GenBank/DDBJ whole genome shotgun (WGS) entry which is preliminary data.</text>
</comment>
<accession>A0A3N9X1V6</accession>
<feature type="transmembrane region" description="Helical" evidence="1">
    <location>
        <begin position="382"/>
        <end position="401"/>
    </location>
</feature>
<dbReference type="Pfam" id="PF06772">
    <property type="entry name" value="LtrA"/>
    <property type="match status" value="1"/>
</dbReference>
<evidence type="ECO:0000313" key="2">
    <source>
        <dbReference type="EMBL" id="RQX07095.1"/>
    </source>
</evidence>
<feature type="transmembrane region" description="Helical" evidence="1">
    <location>
        <begin position="292"/>
        <end position="316"/>
    </location>
</feature>
<keyword evidence="1" id="KW-1133">Transmembrane helix</keyword>
<feature type="transmembrane region" description="Helical" evidence="1">
    <location>
        <begin position="32"/>
        <end position="50"/>
    </location>
</feature>
<feature type="transmembrane region" description="Helical" evidence="1">
    <location>
        <begin position="56"/>
        <end position="79"/>
    </location>
</feature>
<gene>
    <name evidence="2" type="ORF">DLJ59_03505</name>
</gene>
<feature type="transmembrane region" description="Helical" evidence="1">
    <location>
        <begin position="358"/>
        <end position="376"/>
    </location>
</feature>
<keyword evidence="1" id="KW-0472">Membrane</keyword>
<feature type="transmembrane region" description="Helical" evidence="1">
    <location>
        <begin position="156"/>
        <end position="175"/>
    </location>
</feature>
<reference evidence="2 3" key="1">
    <citation type="submission" date="2018-05" db="EMBL/GenBank/DDBJ databases">
        <title>Micromonospora from Atacama Desert.</title>
        <authorList>
            <person name="Carro L."/>
            <person name="Goodfellow M."/>
            <person name="Klenk H.-P."/>
        </authorList>
    </citation>
    <scope>NUCLEOTIDE SEQUENCE [LARGE SCALE GENOMIC DNA]</scope>
    <source>
        <strain evidence="2 3">LB39</strain>
    </source>
</reference>
<dbReference type="Proteomes" id="UP000282312">
    <property type="component" value="Unassembled WGS sequence"/>
</dbReference>
<feature type="transmembrane region" description="Helical" evidence="1">
    <location>
        <begin position="123"/>
        <end position="144"/>
    </location>
</feature>
<feature type="transmembrane region" description="Helical" evidence="1">
    <location>
        <begin position="218"/>
        <end position="236"/>
    </location>
</feature>
<organism evidence="2 3">
    <name type="scientific">Micromonospora inaquosa</name>
    <dbReference type="NCBI Taxonomy" id="2203716"/>
    <lineage>
        <taxon>Bacteria</taxon>
        <taxon>Bacillati</taxon>
        <taxon>Actinomycetota</taxon>
        <taxon>Actinomycetes</taxon>
        <taxon>Micromonosporales</taxon>
        <taxon>Micromonosporaceae</taxon>
        <taxon>Micromonospora</taxon>
    </lineage>
</organism>
<evidence type="ECO:0000313" key="3">
    <source>
        <dbReference type="Proteomes" id="UP000282312"/>
    </source>
</evidence>
<dbReference type="PANTHER" id="PTHR36840">
    <property type="entry name" value="BLL5714 PROTEIN"/>
    <property type="match status" value="1"/>
</dbReference>
<evidence type="ECO:0000256" key="1">
    <source>
        <dbReference type="SAM" id="Phobius"/>
    </source>
</evidence>
<dbReference type="PANTHER" id="PTHR36840:SF1">
    <property type="entry name" value="BLL5714 PROTEIN"/>
    <property type="match status" value="1"/>
</dbReference>
<feature type="transmembrane region" description="Helical" evidence="1">
    <location>
        <begin position="181"/>
        <end position="206"/>
    </location>
</feature>
<name>A0A3N9X1V6_9ACTN</name>
<sequence length="410" mass="43569">MSGEQDRPMRHIFRAGPPVPTGPTHRTTPFEVFFDLVFVFAFIQVATFTAQTPTPLGLTHGLVLLLLLWWPFTNYAWLANQVRADVGLVRAGNAVVMAAMFVAALVLPAAWREDGTQSLAAPVALAFVYIIVRSVYLALVWHISAGNARLRASLRFRVIPVSVGLIALLFGAVLGGAAQTLLWAAAFLIDCISGLFIAVSAGRAALPSPSHFAERHGLIVIIALGESLISVGVGAGSMVTHWLAIVAALLALSTALALWWLYFENAAAPAGQALARIPVPERTRTGSIAYSLAHFLLIAGIIYLAIGIEVVIAHMADHPLQRPAGAPLDWTSTTALFGGPALYLIGRALFLRLTVRHTPPASILAVGAILALLPVARHLPAFAALALVAIILIALVCYERITWQPAAAAK</sequence>
<keyword evidence="3" id="KW-1185">Reference proteome</keyword>
<feature type="transmembrane region" description="Helical" evidence="1">
    <location>
        <begin position="242"/>
        <end position="262"/>
    </location>
</feature>